<accession>A0ABN1W2P0</accession>
<keyword evidence="2" id="KW-1185">Reference proteome</keyword>
<gene>
    <name evidence="1" type="ORF">GCM10009665_23870</name>
</gene>
<protein>
    <recommendedName>
        <fullName evidence="3">Glucose-6-phosphate isomerase</fullName>
    </recommendedName>
</protein>
<reference evidence="1 2" key="1">
    <citation type="journal article" date="2019" name="Int. J. Syst. Evol. Microbiol.">
        <title>The Global Catalogue of Microorganisms (GCM) 10K type strain sequencing project: providing services to taxonomists for standard genome sequencing and annotation.</title>
        <authorList>
            <consortium name="The Broad Institute Genomics Platform"/>
            <consortium name="The Broad Institute Genome Sequencing Center for Infectious Disease"/>
            <person name="Wu L."/>
            <person name="Ma J."/>
        </authorList>
    </citation>
    <scope>NUCLEOTIDE SEQUENCE [LARGE SCALE GENOMIC DNA]</scope>
    <source>
        <strain evidence="1 2">JCM 13004</strain>
    </source>
</reference>
<evidence type="ECO:0000313" key="1">
    <source>
        <dbReference type="EMBL" id="GAA1232841.1"/>
    </source>
</evidence>
<organism evidence="1 2">
    <name type="scientific">Kitasatospora nipponensis</name>
    <dbReference type="NCBI Taxonomy" id="258049"/>
    <lineage>
        <taxon>Bacteria</taxon>
        <taxon>Bacillati</taxon>
        <taxon>Actinomycetota</taxon>
        <taxon>Actinomycetes</taxon>
        <taxon>Kitasatosporales</taxon>
        <taxon>Streptomycetaceae</taxon>
        <taxon>Kitasatospora</taxon>
    </lineage>
</organism>
<comment type="caution">
    <text evidence="1">The sequence shown here is derived from an EMBL/GenBank/DDBJ whole genome shotgun (WGS) entry which is preliminary data.</text>
</comment>
<dbReference type="EMBL" id="BAAALF010000032">
    <property type="protein sequence ID" value="GAA1232841.1"/>
    <property type="molecule type" value="Genomic_DNA"/>
</dbReference>
<proteinExistence type="predicted"/>
<evidence type="ECO:0000313" key="2">
    <source>
        <dbReference type="Proteomes" id="UP001500037"/>
    </source>
</evidence>
<sequence length="283" mass="29448">MSAAVAPSTARAVRALAALPWARSCGLTELLCRDAESLARGELPALRVAVCGSAGAGELLAWLHAELAGPVGRPAAVRVECSREAVDSHLLLLVVPDLPAATDPAPQTEVLDVLGSAHPPTATVVVDAPDDWAGAGLATVAGWHRRHPGHPGPAGLPVHAVVLGWRRSRPAACGLPELWRRSVLPVLADAPELLPALTRARLRCALQELRLAARGLAAEAGLALDPGGRPVPAADLDPPADPASRAVLWQRLDALATGPLALRAVRQLDRSVHPGEPHEEERS</sequence>
<dbReference type="Proteomes" id="UP001500037">
    <property type="component" value="Unassembled WGS sequence"/>
</dbReference>
<evidence type="ECO:0008006" key="3">
    <source>
        <dbReference type="Google" id="ProtNLM"/>
    </source>
</evidence>
<dbReference type="RefSeq" id="WP_344441356.1">
    <property type="nucleotide sequence ID" value="NZ_BAAALF010000032.1"/>
</dbReference>
<name>A0ABN1W2P0_9ACTN</name>